<sequence length="305" mass="34443">MLTVSINGGRVRGRTEILPGRTAVFGPSGAGKTSWFRILAGLDRPDSAEMTFCGVSWGKGSSLWPPYARPIAYVPQRPSLLPHRTVAEQIEWIAAGHADDWRAWIERLELTDLWHRFPHQLSGGEQQRAALLRALAADPRILLLDEALSQLDRWRRQRIFEALMTDWPSERWLMFSTHNWEEVERHAQLVLYIEDGQFGAVQPIRQAVPPTLTLARLSGFLGTARLPQGTLLVHPRCLKPGRHPGGQVIPGRLGQDMLTPWVARYRFEGPDGMWEWIGDGQPVVDPTAITLMPPWIKVPWEGEPS</sequence>
<dbReference type="SUPFAM" id="SSF52540">
    <property type="entry name" value="P-loop containing nucleoside triphosphate hydrolases"/>
    <property type="match status" value="1"/>
</dbReference>
<dbReference type="EC" id="3.6.3.29" evidence="4"/>
<evidence type="ECO:0000256" key="2">
    <source>
        <dbReference type="ARBA" id="ARBA00022840"/>
    </source>
</evidence>
<dbReference type="InterPro" id="IPR003439">
    <property type="entry name" value="ABC_transporter-like_ATP-bd"/>
</dbReference>
<protein>
    <submittedName>
        <fullName evidence="4">Molybdate-transporting ATPase</fullName>
        <ecNumber evidence="4">3.6.3.29</ecNumber>
    </submittedName>
</protein>
<dbReference type="PANTHER" id="PTHR43514">
    <property type="entry name" value="ABC TRANSPORTER I FAMILY MEMBER 10"/>
    <property type="match status" value="1"/>
</dbReference>
<keyword evidence="5" id="KW-1185">Reference proteome</keyword>
<dbReference type="Proteomes" id="UP000005439">
    <property type="component" value="Chromosome"/>
</dbReference>
<keyword evidence="1" id="KW-0547">Nucleotide-binding</keyword>
<dbReference type="EMBL" id="CP003179">
    <property type="protein sequence ID" value="AEW04226.1"/>
    <property type="molecule type" value="Genomic_DNA"/>
</dbReference>
<dbReference type="GO" id="GO:0016887">
    <property type="term" value="F:ATP hydrolysis activity"/>
    <property type="evidence" value="ECO:0007669"/>
    <property type="project" value="InterPro"/>
</dbReference>
<dbReference type="GO" id="GO:0005524">
    <property type="term" value="F:ATP binding"/>
    <property type="evidence" value="ECO:0007669"/>
    <property type="project" value="UniProtKB-KW"/>
</dbReference>
<dbReference type="Pfam" id="PF00005">
    <property type="entry name" value="ABC_tran"/>
    <property type="match status" value="1"/>
</dbReference>
<reference evidence="4 5" key="2">
    <citation type="journal article" date="2012" name="Stand. Genomic Sci.">
        <title>Complete genome sequence of the moderately thermophilic mineral-sulfide-oxidizing firmicute Sulfobacillus acidophilus type strain (NAL(T)).</title>
        <authorList>
            <person name="Anderson I."/>
            <person name="Chertkov O."/>
            <person name="Chen A."/>
            <person name="Saunders E."/>
            <person name="Lapidus A."/>
            <person name="Nolan M."/>
            <person name="Lucas S."/>
            <person name="Hammon N."/>
            <person name="Deshpande S."/>
            <person name="Cheng J.F."/>
            <person name="Han C."/>
            <person name="Tapia R."/>
            <person name="Goodwin L.A."/>
            <person name="Pitluck S."/>
            <person name="Liolios K."/>
            <person name="Pagani I."/>
            <person name="Ivanova N."/>
            <person name="Mikhailova N."/>
            <person name="Pati A."/>
            <person name="Palaniappan K."/>
            <person name="Land M."/>
            <person name="Pan C."/>
            <person name="Rohde M."/>
            <person name="Pukall R."/>
            <person name="Goker M."/>
            <person name="Detter J.C."/>
            <person name="Woyke T."/>
            <person name="Bristow J."/>
            <person name="Eisen J.A."/>
            <person name="Markowitz V."/>
            <person name="Hugenholtz P."/>
            <person name="Kyrpides N.C."/>
            <person name="Klenk H.P."/>
            <person name="Mavromatis K."/>
        </authorList>
    </citation>
    <scope>NUCLEOTIDE SEQUENCE [LARGE SCALE GENOMIC DNA]</scope>
    <source>
        <strain evidence="5">ATCC 700253 / DSM 10332 / NAL</strain>
    </source>
</reference>
<dbReference type="InterPro" id="IPR027417">
    <property type="entry name" value="P-loop_NTPase"/>
</dbReference>
<dbReference type="AlphaFoldDB" id="G8U0K4"/>
<reference evidence="5" key="1">
    <citation type="submission" date="2011-12" db="EMBL/GenBank/DDBJ databases">
        <title>The complete genome of chromosome of Sulfobacillus acidophilus DSM 10332.</title>
        <authorList>
            <person name="Lucas S."/>
            <person name="Han J."/>
            <person name="Lapidus A."/>
            <person name="Bruce D."/>
            <person name="Goodwin L."/>
            <person name="Pitluck S."/>
            <person name="Peters L."/>
            <person name="Kyrpides N."/>
            <person name="Mavromatis K."/>
            <person name="Ivanova N."/>
            <person name="Mikhailova N."/>
            <person name="Chertkov O."/>
            <person name="Saunders E."/>
            <person name="Detter J.C."/>
            <person name="Tapia R."/>
            <person name="Han C."/>
            <person name="Land M."/>
            <person name="Hauser L."/>
            <person name="Markowitz V."/>
            <person name="Cheng J.-F."/>
            <person name="Hugenholtz P."/>
            <person name="Woyke T."/>
            <person name="Wu D."/>
            <person name="Pukall R."/>
            <person name="Gehrich-Schroeter G."/>
            <person name="Schneider S."/>
            <person name="Klenk H.-P."/>
            <person name="Eisen J.A."/>
        </authorList>
    </citation>
    <scope>NUCLEOTIDE SEQUENCE [LARGE SCALE GENOMIC DNA]</scope>
    <source>
        <strain evidence="5">ATCC 700253 / DSM 10332 / NAL</strain>
    </source>
</reference>
<evidence type="ECO:0000313" key="5">
    <source>
        <dbReference type="Proteomes" id="UP000005439"/>
    </source>
</evidence>
<dbReference type="STRING" id="679936.Sulac_0719"/>
<accession>G8U0K4</accession>
<name>G8U0K4_SULAD</name>
<gene>
    <name evidence="4" type="ordered locus">Sulac_0719</name>
</gene>
<evidence type="ECO:0000256" key="1">
    <source>
        <dbReference type="ARBA" id="ARBA00022741"/>
    </source>
</evidence>
<feature type="domain" description="ABC transporter" evidence="3">
    <location>
        <begin position="1"/>
        <end position="220"/>
    </location>
</feature>
<evidence type="ECO:0000259" key="3">
    <source>
        <dbReference type="PROSITE" id="PS50893"/>
    </source>
</evidence>
<dbReference type="PROSITE" id="PS00211">
    <property type="entry name" value="ABC_TRANSPORTER_1"/>
    <property type="match status" value="1"/>
</dbReference>
<dbReference type="InterPro" id="IPR050334">
    <property type="entry name" value="Molybdenum_import_ModC"/>
</dbReference>
<dbReference type="PATRIC" id="fig|679936.5.peg.769"/>
<evidence type="ECO:0000313" key="4">
    <source>
        <dbReference type="EMBL" id="AEW04226.1"/>
    </source>
</evidence>
<dbReference type="Gene3D" id="3.40.50.300">
    <property type="entry name" value="P-loop containing nucleotide triphosphate hydrolases"/>
    <property type="match status" value="1"/>
</dbReference>
<dbReference type="InterPro" id="IPR017871">
    <property type="entry name" value="ABC_transporter-like_CS"/>
</dbReference>
<dbReference type="KEGG" id="sap:Sulac_0719"/>
<dbReference type="HOGENOM" id="CLU_911919_0_0_9"/>
<dbReference type="InterPro" id="IPR003593">
    <property type="entry name" value="AAA+_ATPase"/>
</dbReference>
<keyword evidence="4" id="KW-0378">Hydrolase</keyword>
<dbReference type="PROSITE" id="PS50893">
    <property type="entry name" value="ABC_TRANSPORTER_2"/>
    <property type="match status" value="1"/>
</dbReference>
<dbReference type="SMART" id="SM00382">
    <property type="entry name" value="AAA"/>
    <property type="match status" value="1"/>
</dbReference>
<dbReference type="PANTHER" id="PTHR43514:SF4">
    <property type="entry name" value="ABC TRANSPORTER I FAMILY MEMBER 10"/>
    <property type="match status" value="1"/>
</dbReference>
<keyword evidence="2" id="KW-0067">ATP-binding</keyword>
<organism evidence="4 5">
    <name type="scientific">Sulfobacillus acidophilus (strain ATCC 700253 / DSM 10332 / NAL)</name>
    <dbReference type="NCBI Taxonomy" id="679936"/>
    <lineage>
        <taxon>Bacteria</taxon>
        <taxon>Bacillati</taxon>
        <taxon>Bacillota</taxon>
        <taxon>Clostridia</taxon>
        <taxon>Eubacteriales</taxon>
        <taxon>Clostridiales Family XVII. Incertae Sedis</taxon>
        <taxon>Sulfobacillus</taxon>
    </lineage>
</organism>
<proteinExistence type="predicted"/>